<dbReference type="Proteomes" id="UP000567179">
    <property type="component" value="Unassembled WGS sequence"/>
</dbReference>
<dbReference type="OrthoDB" id="3039972at2759"/>
<feature type="transmembrane region" description="Helical" evidence="2">
    <location>
        <begin position="46"/>
        <end position="72"/>
    </location>
</feature>
<feature type="compositionally biased region" description="Polar residues" evidence="1">
    <location>
        <begin position="269"/>
        <end position="296"/>
    </location>
</feature>
<comment type="caution">
    <text evidence="3">The sequence shown here is derived from an EMBL/GenBank/DDBJ whole genome shotgun (WGS) entry which is preliminary data.</text>
</comment>
<accession>A0A8H5F540</accession>
<reference evidence="3 4" key="1">
    <citation type="journal article" date="2020" name="ISME J.">
        <title>Uncovering the hidden diversity of litter-decomposition mechanisms in mushroom-forming fungi.</title>
        <authorList>
            <person name="Floudas D."/>
            <person name="Bentzer J."/>
            <person name="Ahren D."/>
            <person name="Johansson T."/>
            <person name="Persson P."/>
            <person name="Tunlid A."/>
        </authorList>
    </citation>
    <scope>NUCLEOTIDE SEQUENCE [LARGE SCALE GENOMIC DNA]</scope>
    <source>
        <strain evidence="3 4">CBS 101986</strain>
    </source>
</reference>
<proteinExistence type="predicted"/>
<feature type="transmembrane region" description="Helical" evidence="2">
    <location>
        <begin position="234"/>
        <end position="255"/>
    </location>
</feature>
<feature type="transmembrane region" description="Helical" evidence="2">
    <location>
        <begin position="192"/>
        <end position="214"/>
    </location>
</feature>
<feature type="transmembrane region" description="Helical" evidence="2">
    <location>
        <begin position="92"/>
        <end position="110"/>
    </location>
</feature>
<organism evidence="3 4">
    <name type="scientific">Psilocybe cf. subviscida</name>
    <dbReference type="NCBI Taxonomy" id="2480587"/>
    <lineage>
        <taxon>Eukaryota</taxon>
        <taxon>Fungi</taxon>
        <taxon>Dikarya</taxon>
        <taxon>Basidiomycota</taxon>
        <taxon>Agaricomycotina</taxon>
        <taxon>Agaricomycetes</taxon>
        <taxon>Agaricomycetidae</taxon>
        <taxon>Agaricales</taxon>
        <taxon>Agaricineae</taxon>
        <taxon>Strophariaceae</taxon>
        <taxon>Psilocybe</taxon>
    </lineage>
</organism>
<keyword evidence="4" id="KW-1185">Reference proteome</keyword>
<feature type="transmembrane region" description="Helical" evidence="2">
    <location>
        <begin position="122"/>
        <end position="142"/>
    </location>
</feature>
<feature type="region of interest" description="Disordered" evidence="1">
    <location>
        <begin position="266"/>
        <end position="296"/>
    </location>
</feature>
<protein>
    <submittedName>
        <fullName evidence="3">Uncharacterized protein</fullName>
    </submittedName>
</protein>
<evidence type="ECO:0000256" key="2">
    <source>
        <dbReference type="SAM" id="Phobius"/>
    </source>
</evidence>
<evidence type="ECO:0000313" key="3">
    <source>
        <dbReference type="EMBL" id="KAF5324145.1"/>
    </source>
</evidence>
<gene>
    <name evidence="3" type="ORF">D9619_011132</name>
</gene>
<evidence type="ECO:0000256" key="1">
    <source>
        <dbReference type="SAM" id="MobiDB-lite"/>
    </source>
</evidence>
<keyword evidence="2" id="KW-1133">Transmembrane helix</keyword>
<dbReference type="AlphaFoldDB" id="A0A8H5F540"/>
<keyword evidence="2" id="KW-0812">Transmembrane</keyword>
<name>A0A8H5F540_9AGAR</name>
<keyword evidence="2" id="KW-0472">Membrane</keyword>
<evidence type="ECO:0000313" key="4">
    <source>
        <dbReference type="Proteomes" id="UP000567179"/>
    </source>
</evidence>
<sequence>MFLVTPLLDSSFNALVLAAFISGIYLLLFIQALWKLVKRRAHVPYICALVLLWMLITCSLIISWLIACNAFVVDNSSPVSIMAAFDNRLPIVEAVPTIVAIVVSNGIIIWRCYVIWRTIWSLAILVPLLLASLACDLYLAVIRGDTGALMGGLSQVLSATTTVCATGMILLKIILVTQKSRARYSYSKVIEILVQSAALESFVQIVASIAAIVSSKVLESSSFNVSLVLFFLPLGAYASSCRLVVLGIAPTLIAFRVADEKPRIETKTASRTSPLSKLTFRRSTGSTDAESGAQRS</sequence>
<feature type="transmembrane region" description="Helical" evidence="2">
    <location>
        <begin position="148"/>
        <end position="171"/>
    </location>
</feature>
<dbReference type="EMBL" id="JAACJJ010000016">
    <property type="protein sequence ID" value="KAF5324145.1"/>
    <property type="molecule type" value="Genomic_DNA"/>
</dbReference>
<feature type="transmembrane region" description="Helical" evidence="2">
    <location>
        <begin position="12"/>
        <end position="34"/>
    </location>
</feature>